<sequence>MRKKLASKKIAAHKDQPAPCVQVIRDPPEGSRETESTKIQLAMREALTGKKKAAHKGIEVNRDPPEGSRDTESATKIQLTMRKTLARKEKASTKNQKSTSQQSIQDFW</sequence>
<dbReference type="AlphaFoldDB" id="A0A9N8D7X5"/>
<feature type="compositionally biased region" description="Basic and acidic residues" evidence="1">
    <location>
        <begin position="26"/>
        <end position="35"/>
    </location>
</feature>
<proteinExistence type="predicted"/>
<name>A0A9N8D7X5_9STRA</name>
<accession>A0A9N8D7X5</accession>
<gene>
    <name evidence="2" type="ORF">SEMRO_25_G016821.1</name>
</gene>
<dbReference type="Proteomes" id="UP001153069">
    <property type="component" value="Unassembled WGS sequence"/>
</dbReference>
<feature type="compositionally biased region" description="Low complexity" evidence="1">
    <location>
        <begin position="93"/>
        <end position="108"/>
    </location>
</feature>
<feature type="region of interest" description="Disordered" evidence="1">
    <location>
        <begin position="49"/>
        <end position="108"/>
    </location>
</feature>
<evidence type="ECO:0000313" key="3">
    <source>
        <dbReference type="Proteomes" id="UP001153069"/>
    </source>
</evidence>
<evidence type="ECO:0000256" key="1">
    <source>
        <dbReference type="SAM" id="MobiDB-lite"/>
    </source>
</evidence>
<organism evidence="2 3">
    <name type="scientific">Seminavis robusta</name>
    <dbReference type="NCBI Taxonomy" id="568900"/>
    <lineage>
        <taxon>Eukaryota</taxon>
        <taxon>Sar</taxon>
        <taxon>Stramenopiles</taxon>
        <taxon>Ochrophyta</taxon>
        <taxon>Bacillariophyta</taxon>
        <taxon>Bacillariophyceae</taxon>
        <taxon>Bacillariophycidae</taxon>
        <taxon>Naviculales</taxon>
        <taxon>Naviculaceae</taxon>
        <taxon>Seminavis</taxon>
    </lineage>
</organism>
<protein>
    <submittedName>
        <fullName evidence="2">Uncharacterized protein</fullName>
    </submittedName>
</protein>
<keyword evidence="3" id="KW-1185">Reference proteome</keyword>
<dbReference type="PROSITE" id="PS50096">
    <property type="entry name" value="IQ"/>
    <property type="match status" value="1"/>
</dbReference>
<evidence type="ECO:0000313" key="2">
    <source>
        <dbReference type="EMBL" id="CAB9497739.1"/>
    </source>
</evidence>
<dbReference type="EMBL" id="CAICTM010000025">
    <property type="protein sequence ID" value="CAB9497739.1"/>
    <property type="molecule type" value="Genomic_DNA"/>
</dbReference>
<feature type="region of interest" description="Disordered" evidence="1">
    <location>
        <begin position="1"/>
        <end position="35"/>
    </location>
</feature>
<feature type="compositionally biased region" description="Basic and acidic residues" evidence="1">
    <location>
        <begin position="56"/>
        <end position="73"/>
    </location>
</feature>
<comment type="caution">
    <text evidence="2">The sequence shown here is derived from an EMBL/GenBank/DDBJ whole genome shotgun (WGS) entry which is preliminary data.</text>
</comment>
<feature type="compositionally biased region" description="Basic residues" evidence="1">
    <location>
        <begin position="1"/>
        <end position="11"/>
    </location>
</feature>
<reference evidence="2" key="1">
    <citation type="submission" date="2020-06" db="EMBL/GenBank/DDBJ databases">
        <authorList>
            <consortium name="Plant Systems Biology data submission"/>
        </authorList>
    </citation>
    <scope>NUCLEOTIDE SEQUENCE</scope>
    <source>
        <strain evidence="2">D6</strain>
    </source>
</reference>